<keyword evidence="7 9" id="KW-0472">Membrane</keyword>
<dbReference type="GO" id="GO:0005524">
    <property type="term" value="F:ATP binding"/>
    <property type="evidence" value="ECO:0007669"/>
    <property type="project" value="UniProtKB-KW"/>
</dbReference>
<dbReference type="Gene3D" id="3.40.50.300">
    <property type="entry name" value="P-loop containing nucleotide triphosphate hydrolases"/>
    <property type="match status" value="3"/>
</dbReference>
<dbReference type="GO" id="GO:0015421">
    <property type="term" value="F:ABC-type oligopeptide transporter activity"/>
    <property type="evidence" value="ECO:0007669"/>
    <property type="project" value="TreeGrafter"/>
</dbReference>
<keyword evidence="6 9" id="KW-1133">Transmembrane helix</keyword>
<feature type="domain" description="ABC transmembrane type-1" evidence="11">
    <location>
        <begin position="766"/>
        <end position="1051"/>
    </location>
</feature>
<feature type="transmembrane region" description="Helical" evidence="9">
    <location>
        <begin position="39"/>
        <end position="63"/>
    </location>
</feature>
<evidence type="ECO:0000256" key="6">
    <source>
        <dbReference type="ARBA" id="ARBA00022989"/>
    </source>
</evidence>
<evidence type="ECO:0000256" key="1">
    <source>
        <dbReference type="ARBA" id="ARBA00004141"/>
    </source>
</evidence>
<comment type="caution">
    <text evidence="12">The sequence shown here is derived from an EMBL/GenBank/DDBJ whole genome shotgun (WGS) entry which is preliminary data.</text>
</comment>
<name>A0A178FL47_TRIVO</name>
<dbReference type="InterPro" id="IPR036640">
    <property type="entry name" value="ABC1_TM_sf"/>
</dbReference>
<dbReference type="FunFam" id="3.40.50.300:FF:003218">
    <property type="entry name" value="ABC a-pheromone efflux pump AtrD"/>
    <property type="match status" value="1"/>
</dbReference>
<evidence type="ECO:0008006" key="14">
    <source>
        <dbReference type="Google" id="ProtNLM"/>
    </source>
</evidence>
<feature type="domain" description="ABC transporter" evidence="10">
    <location>
        <begin position="1048"/>
        <end position="1296"/>
    </location>
</feature>
<dbReference type="Proteomes" id="UP000243519">
    <property type="component" value="Unassembled WGS sequence"/>
</dbReference>
<evidence type="ECO:0000256" key="4">
    <source>
        <dbReference type="ARBA" id="ARBA00022741"/>
    </source>
</evidence>
<dbReference type="GO" id="GO:0090374">
    <property type="term" value="P:oligopeptide export from mitochondrion"/>
    <property type="evidence" value="ECO:0007669"/>
    <property type="project" value="TreeGrafter"/>
</dbReference>
<dbReference type="PROSITE" id="PS50893">
    <property type="entry name" value="ABC_TRANSPORTER_2"/>
    <property type="match status" value="2"/>
</dbReference>
<feature type="transmembrane region" description="Helical" evidence="9">
    <location>
        <begin position="93"/>
        <end position="115"/>
    </location>
</feature>
<feature type="transmembrane region" description="Helical" evidence="9">
    <location>
        <begin position="168"/>
        <end position="186"/>
    </location>
</feature>
<keyword evidence="13" id="KW-1185">Reference proteome</keyword>
<dbReference type="PANTHER" id="PTHR43394:SF15">
    <property type="entry name" value="ALPHA-FACTOR-TRANSPORTING ATPASE"/>
    <property type="match status" value="1"/>
</dbReference>
<dbReference type="SMART" id="SM00382">
    <property type="entry name" value="AAA"/>
    <property type="match status" value="2"/>
</dbReference>
<dbReference type="PROSITE" id="PS50929">
    <property type="entry name" value="ABC_TM1F"/>
    <property type="match status" value="2"/>
</dbReference>
<dbReference type="FunFam" id="3.40.50.300:FF:001471">
    <property type="entry name" value="P-loop containing nucleoside triphosphate hydrolase protein"/>
    <property type="match status" value="1"/>
</dbReference>
<feature type="domain" description="ABC transporter" evidence="10">
    <location>
        <begin position="373"/>
        <end position="612"/>
    </location>
</feature>
<reference evidence="12 13" key="1">
    <citation type="submission" date="2016-05" db="EMBL/GenBank/DDBJ databases">
        <title>Genome sequencing of Trichophyton violaceum CMCC(F)T3l isolated from hair.</title>
        <authorList>
            <person name="Zhan P."/>
            <person name="Tao Y."/>
            <person name="Liu W."/>
        </authorList>
    </citation>
    <scope>NUCLEOTIDE SEQUENCE [LARGE SCALE GENOMIC DNA]</scope>
    <source>
        <strain evidence="13">CMCC(F)T3l</strain>
    </source>
</reference>
<dbReference type="InterPro" id="IPR027417">
    <property type="entry name" value="P-loop_NTPase"/>
</dbReference>
<dbReference type="PROSITE" id="PS00211">
    <property type="entry name" value="ABC_TRANSPORTER_1"/>
    <property type="match status" value="1"/>
</dbReference>
<dbReference type="CDD" id="cd18578">
    <property type="entry name" value="ABC_6TM_Pgp_ABCB1_D2_like"/>
    <property type="match status" value="1"/>
</dbReference>
<evidence type="ECO:0000256" key="3">
    <source>
        <dbReference type="ARBA" id="ARBA00022692"/>
    </source>
</evidence>
<dbReference type="SUPFAM" id="SSF90123">
    <property type="entry name" value="ABC transporter transmembrane region"/>
    <property type="match status" value="2"/>
</dbReference>
<sequence length="1299" mass="142612">MPQTSRPGEQPPAVSGPVEGQRLRAGWASLFRFTSKRHIAPLTLALAFSIARGLAVPLLAWILGSLFNVFSSFGSHSISAGQLLSTTSLECTYILALGSGVWFLDWAYFSLWVIFGELQAKNARRWAFEELLHKEMRWFDGVTDGLPAVLPRIQAYIRDLQLATSQPLGATLYNLTAAIAALVLALYMSWSLTLICLASVPLCAIIIAFFSSKVQPKIEGQQVALTKASKIATTAISSVDVVKHFNSQDTEAEKYKTAIGIAAHWYYKEALYSASQIGLISFLTFGMFVQGFWYGSYLVAKGSLNAGQVLTTFWACLQATQSIEEIIPRLIILEKGRTASATIKQIFNDACHACASRELGGVTLSPVFCEGDIRFSEVTFAYPSQPGRRVLDNCSFFFPAGDTTFVVGKSGSGKSTIGNLLMRFYAPTFGEIHIDDRLIQTLDISWIRNNITLVQQESILFNETMLKNITFGSRNVEETTAQDIFAATKLAGLQDTILSFPLGLDTVVGSGGRSLSGGQRQRMALARARLRDTPILILDESTSALDYSSRISLMNAIRAWRQGKTTIIITHDLSQIRSQDFVYVIDKGKIAHRGYRHILEKKAAGVFDLNNLATLPTDTTSATSNWSAKSPGPMSEKRRRSSFSSIERPMTERRSLTTPISPFFHNSLSLERTFSEAEQSSQSRRSSMVERLIDHTSPRFRKAPLDALDDQRVEKDLEQPPSATSDNQTSSLLKPNNEPLQTSYSMSQILLTVIPSLSTSNRMSLLLGFIAAFFHAAATPCFSYVFSQLLTTFFIVENRSRLAMQWALAVLGVAVVNGIASFFMHYLLERCGQAWVDQFRYKAIRRILQQCKSWFEKDENSLSNLTHCLDRNPEEMRNIVGRFACFMFVAAVMTLIGFIWGVAVCWKLALVGAATAPPLYGLTRLYEKISGFWENKSNEASEIMAGVFTETFLDIRTVRSLTLESYFHTKHNKSNGKALTVGIKRGCYSGLLFGFSECSILFVYALIFYYGAILVSSSQYSAKDVLMVFSMLLFSMANVRGVLSLGKQYFKDVGFSYPNRPGKKVLNNFNLKIPKGSCTAIVGPSGSGKSTIASLLLALYPSPPSAGNIGTITLGGVNIRNIHVPTLRSLISIVPQDPTLFPASIKENIVYGLPEHSSLNTFANIQAAATAAGIHDFISSLPSGYDTLVGDGGVGVSGGQAQRIVIARALVRRPRLLILDEATSSLDVESATVIKQTVARLMASGKSLTVIIITHAKDLMELADNVVVVDGGAVVEEGTFSGLSSRSGGRLRRLLRMQL</sequence>
<dbReference type="Gene3D" id="1.20.1560.10">
    <property type="entry name" value="ABC transporter type 1, transmembrane domain"/>
    <property type="match status" value="2"/>
</dbReference>
<dbReference type="GO" id="GO:0005743">
    <property type="term" value="C:mitochondrial inner membrane"/>
    <property type="evidence" value="ECO:0007669"/>
    <property type="project" value="TreeGrafter"/>
</dbReference>
<keyword evidence="3 9" id="KW-0812">Transmembrane</keyword>
<comment type="subcellular location">
    <subcellularLocation>
        <location evidence="1">Membrane</location>
        <topology evidence="1">Multi-pass membrane protein</topology>
    </subcellularLocation>
</comment>
<gene>
    <name evidence="12" type="ORF">A7D00_2994</name>
</gene>
<feature type="compositionally biased region" description="Polar residues" evidence="8">
    <location>
        <begin position="721"/>
        <end position="737"/>
    </location>
</feature>
<evidence type="ECO:0000313" key="12">
    <source>
        <dbReference type="EMBL" id="OAL73220.1"/>
    </source>
</evidence>
<feature type="transmembrane region" description="Helical" evidence="9">
    <location>
        <begin position="806"/>
        <end position="828"/>
    </location>
</feature>
<feature type="transmembrane region" description="Helical" evidence="9">
    <location>
        <begin position="1025"/>
        <end position="1043"/>
    </location>
</feature>
<feature type="transmembrane region" description="Helical" evidence="9">
    <location>
        <begin position="879"/>
        <end position="902"/>
    </location>
</feature>
<feature type="transmembrane region" description="Helical" evidence="9">
    <location>
        <begin position="192"/>
        <end position="210"/>
    </location>
</feature>
<evidence type="ECO:0000256" key="7">
    <source>
        <dbReference type="ARBA" id="ARBA00023136"/>
    </source>
</evidence>
<evidence type="ECO:0000256" key="9">
    <source>
        <dbReference type="SAM" id="Phobius"/>
    </source>
</evidence>
<protein>
    <recommendedName>
        <fullName evidence="14">ABC a-pheromone efflux pump AtrD</fullName>
    </recommendedName>
</protein>
<feature type="region of interest" description="Disordered" evidence="8">
    <location>
        <begin position="620"/>
        <end position="660"/>
    </location>
</feature>
<keyword evidence="4" id="KW-0547">Nucleotide-binding</keyword>
<dbReference type="InterPro" id="IPR039421">
    <property type="entry name" value="Type_1_exporter"/>
</dbReference>
<feature type="transmembrane region" description="Helical" evidence="9">
    <location>
        <begin position="765"/>
        <end position="786"/>
    </location>
</feature>
<keyword evidence="5" id="KW-0067">ATP-binding</keyword>
<comment type="similarity">
    <text evidence="2">Belongs to the ABC transporter superfamily. ABCB family. Multidrug resistance exporter (TC 3.A.1.201) subfamily.</text>
</comment>
<dbReference type="InterPro" id="IPR017871">
    <property type="entry name" value="ABC_transporter-like_CS"/>
</dbReference>
<feature type="domain" description="ABC transmembrane type-1" evidence="11">
    <location>
        <begin position="44"/>
        <end position="335"/>
    </location>
</feature>
<feature type="region of interest" description="Disordered" evidence="8">
    <location>
        <begin position="715"/>
        <end position="737"/>
    </location>
</feature>
<dbReference type="OrthoDB" id="6500128at2759"/>
<evidence type="ECO:0000259" key="10">
    <source>
        <dbReference type="PROSITE" id="PS50893"/>
    </source>
</evidence>
<dbReference type="Pfam" id="PF00664">
    <property type="entry name" value="ABC_membrane"/>
    <property type="match status" value="2"/>
</dbReference>
<dbReference type="InterPro" id="IPR003439">
    <property type="entry name" value="ABC_transporter-like_ATP-bd"/>
</dbReference>
<dbReference type="SUPFAM" id="SSF52540">
    <property type="entry name" value="P-loop containing nucleoside triphosphate hydrolases"/>
    <property type="match status" value="2"/>
</dbReference>
<proteinExistence type="inferred from homology"/>
<dbReference type="CDD" id="cd18577">
    <property type="entry name" value="ABC_6TM_Pgp_ABCB1_D1_like"/>
    <property type="match status" value="1"/>
</dbReference>
<evidence type="ECO:0000259" key="11">
    <source>
        <dbReference type="PROSITE" id="PS50929"/>
    </source>
</evidence>
<evidence type="ECO:0000256" key="2">
    <source>
        <dbReference type="ARBA" id="ARBA00007577"/>
    </source>
</evidence>
<dbReference type="PANTHER" id="PTHR43394">
    <property type="entry name" value="ATP-DEPENDENT PERMEASE MDL1, MITOCHONDRIAL"/>
    <property type="match status" value="1"/>
</dbReference>
<evidence type="ECO:0000256" key="5">
    <source>
        <dbReference type="ARBA" id="ARBA00022840"/>
    </source>
</evidence>
<evidence type="ECO:0000256" key="8">
    <source>
        <dbReference type="SAM" id="MobiDB-lite"/>
    </source>
</evidence>
<organism evidence="12 13">
    <name type="scientific">Trichophyton violaceum</name>
    <dbReference type="NCBI Taxonomy" id="34388"/>
    <lineage>
        <taxon>Eukaryota</taxon>
        <taxon>Fungi</taxon>
        <taxon>Dikarya</taxon>
        <taxon>Ascomycota</taxon>
        <taxon>Pezizomycotina</taxon>
        <taxon>Eurotiomycetes</taxon>
        <taxon>Eurotiomycetidae</taxon>
        <taxon>Onygenales</taxon>
        <taxon>Arthrodermataceae</taxon>
        <taxon>Trichophyton</taxon>
    </lineage>
</organism>
<dbReference type="InterPro" id="IPR011527">
    <property type="entry name" value="ABC1_TM_dom"/>
</dbReference>
<dbReference type="EMBL" id="LHPN01000003">
    <property type="protein sequence ID" value="OAL73220.1"/>
    <property type="molecule type" value="Genomic_DNA"/>
</dbReference>
<evidence type="ECO:0000313" key="13">
    <source>
        <dbReference type="Proteomes" id="UP000243519"/>
    </source>
</evidence>
<feature type="transmembrane region" description="Helical" evidence="9">
    <location>
        <begin position="991"/>
        <end position="1013"/>
    </location>
</feature>
<dbReference type="Pfam" id="PF00005">
    <property type="entry name" value="ABC_tran"/>
    <property type="match status" value="2"/>
</dbReference>
<dbReference type="GO" id="GO:0016887">
    <property type="term" value="F:ATP hydrolysis activity"/>
    <property type="evidence" value="ECO:0007669"/>
    <property type="project" value="InterPro"/>
</dbReference>
<dbReference type="InterPro" id="IPR003593">
    <property type="entry name" value="AAA+_ATPase"/>
</dbReference>
<accession>A0A178FL47</accession>